<feature type="transmembrane region" description="Helical" evidence="5">
    <location>
        <begin position="250"/>
        <end position="271"/>
    </location>
</feature>
<evidence type="ECO:0000256" key="5">
    <source>
        <dbReference type="RuleBase" id="RU363076"/>
    </source>
</evidence>
<organism evidence="6 7">
    <name type="scientific">Syncephalastrum racemosum</name>
    <name type="common">Filamentous fungus</name>
    <dbReference type="NCBI Taxonomy" id="13706"/>
    <lineage>
        <taxon>Eukaryota</taxon>
        <taxon>Fungi</taxon>
        <taxon>Fungi incertae sedis</taxon>
        <taxon>Mucoromycota</taxon>
        <taxon>Mucoromycotina</taxon>
        <taxon>Mucoromycetes</taxon>
        <taxon>Mucorales</taxon>
        <taxon>Syncephalastraceae</taxon>
        <taxon>Syncephalastrum</taxon>
    </lineage>
</organism>
<name>A0A1X2HAQ8_SYNRA</name>
<dbReference type="GO" id="GO:0005743">
    <property type="term" value="C:mitochondrial inner membrane"/>
    <property type="evidence" value="ECO:0007669"/>
    <property type="project" value="UniProtKB-SubCell"/>
</dbReference>
<reference evidence="6 7" key="1">
    <citation type="submission" date="2016-07" db="EMBL/GenBank/DDBJ databases">
        <title>Pervasive Adenine N6-methylation of Active Genes in Fungi.</title>
        <authorList>
            <consortium name="DOE Joint Genome Institute"/>
            <person name="Mondo S.J."/>
            <person name="Dannebaum R.O."/>
            <person name="Kuo R.C."/>
            <person name="Labutti K."/>
            <person name="Haridas S."/>
            <person name="Kuo A."/>
            <person name="Salamov A."/>
            <person name="Ahrendt S.R."/>
            <person name="Lipzen A."/>
            <person name="Sullivan W."/>
            <person name="Andreopoulos W.B."/>
            <person name="Clum A."/>
            <person name="Lindquist E."/>
            <person name="Daum C."/>
            <person name="Ramamoorthy G.K."/>
            <person name="Gryganskyi A."/>
            <person name="Culley D."/>
            <person name="Magnuson J.K."/>
            <person name="James T.Y."/>
            <person name="O'Malley M.A."/>
            <person name="Stajich J.E."/>
            <person name="Spatafora J.W."/>
            <person name="Visel A."/>
            <person name="Grigoriev I.V."/>
        </authorList>
    </citation>
    <scope>NUCLEOTIDE SEQUENCE [LARGE SCALE GENOMIC DNA]</scope>
    <source>
        <strain evidence="6 7">NRRL 2496</strain>
    </source>
</reference>
<evidence type="ECO:0000313" key="6">
    <source>
        <dbReference type="EMBL" id="ORY95756.1"/>
    </source>
</evidence>
<dbReference type="Pfam" id="PF02104">
    <property type="entry name" value="SURF1"/>
    <property type="match status" value="1"/>
</dbReference>
<sequence length="284" mass="33093">MFLARLLRPCLRSVPKTRKAITPIARYNHTETTETFQPRRRFGWGTIAISTLPFVAFGLGTWQVQRLRWKVNLIQQLEDRMSMRPIPLPRRINPDVLEDYEYRRVSVSGKYQHEQEMLLGPRTRGDGQAGYFLVTPLVRENGSKILVKRGWVPTAKKDPRARPESRTDEVVQVEGLLRMSEKRNAFTPDNDILHNQWYWTDVETMAKLTGCEPVMVERVSDQSPHVEHSLAERGIPVGRSPIVEVRNHHLQYVFTWYSLSVATSIMLWRLLKKPVNRPTKIKRS</sequence>
<keyword evidence="2 5" id="KW-0812">Transmembrane</keyword>
<dbReference type="GO" id="GO:0033617">
    <property type="term" value="P:mitochondrial respiratory chain complex IV assembly"/>
    <property type="evidence" value="ECO:0007669"/>
    <property type="project" value="TreeGrafter"/>
</dbReference>
<evidence type="ECO:0000256" key="1">
    <source>
        <dbReference type="ARBA" id="ARBA00004370"/>
    </source>
</evidence>
<keyword evidence="4 5" id="KW-0472">Membrane</keyword>
<proteinExistence type="inferred from homology"/>
<evidence type="ECO:0000313" key="7">
    <source>
        <dbReference type="Proteomes" id="UP000242180"/>
    </source>
</evidence>
<keyword evidence="5" id="KW-0999">Mitochondrion inner membrane</keyword>
<protein>
    <recommendedName>
        <fullName evidence="5">SURF1-like protein</fullName>
    </recommendedName>
</protein>
<dbReference type="InParanoid" id="A0A1X2HAQ8"/>
<comment type="function">
    <text evidence="5">Probably involved in the biogenesis of the COX complex.</text>
</comment>
<dbReference type="PANTHER" id="PTHR23427:SF2">
    <property type="entry name" value="SURFEIT LOCUS PROTEIN 1"/>
    <property type="match status" value="1"/>
</dbReference>
<keyword evidence="7" id="KW-1185">Reference proteome</keyword>
<dbReference type="PANTHER" id="PTHR23427">
    <property type="entry name" value="SURFEIT LOCUS PROTEIN"/>
    <property type="match status" value="1"/>
</dbReference>
<dbReference type="InterPro" id="IPR002994">
    <property type="entry name" value="Surf1/Shy1"/>
</dbReference>
<dbReference type="CDD" id="cd06662">
    <property type="entry name" value="SURF1"/>
    <property type="match status" value="1"/>
</dbReference>
<keyword evidence="5" id="KW-0496">Mitochondrion</keyword>
<dbReference type="OMA" id="WYSRDVA"/>
<dbReference type="AlphaFoldDB" id="A0A1X2HAQ8"/>
<accession>A0A1X2HAQ8</accession>
<dbReference type="InterPro" id="IPR045214">
    <property type="entry name" value="Surf1/Surf4"/>
</dbReference>
<evidence type="ECO:0000256" key="3">
    <source>
        <dbReference type="ARBA" id="ARBA00022989"/>
    </source>
</evidence>
<comment type="caution">
    <text evidence="6">The sequence shown here is derived from an EMBL/GenBank/DDBJ whole genome shotgun (WGS) entry which is preliminary data.</text>
</comment>
<dbReference type="OrthoDB" id="10040024at2759"/>
<dbReference type="FunCoup" id="A0A1X2HAQ8">
    <property type="interactions" value="428"/>
</dbReference>
<dbReference type="PROSITE" id="PS50895">
    <property type="entry name" value="SURF1"/>
    <property type="match status" value="1"/>
</dbReference>
<comment type="subcellular location">
    <subcellularLocation>
        <location evidence="1">Membrane</location>
    </subcellularLocation>
    <subcellularLocation>
        <location evidence="5">Mitochondrion inner membrane</location>
        <topology evidence="5">Multi-pass membrane protein</topology>
    </subcellularLocation>
</comment>
<evidence type="ECO:0000256" key="4">
    <source>
        <dbReference type="ARBA" id="ARBA00023136"/>
    </source>
</evidence>
<dbReference type="Proteomes" id="UP000242180">
    <property type="component" value="Unassembled WGS sequence"/>
</dbReference>
<comment type="similarity">
    <text evidence="5">Belongs to the SURF1 family.</text>
</comment>
<evidence type="ECO:0000256" key="2">
    <source>
        <dbReference type="ARBA" id="ARBA00022692"/>
    </source>
</evidence>
<feature type="transmembrane region" description="Helical" evidence="5">
    <location>
        <begin position="42"/>
        <end position="62"/>
    </location>
</feature>
<gene>
    <name evidence="6" type="ORF">BCR43DRAFT_493547</name>
</gene>
<dbReference type="STRING" id="13706.A0A1X2HAQ8"/>
<dbReference type="EMBL" id="MCGN01000006">
    <property type="protein sequence ID" value="ORY95756.1"/>
    <property type="molecule type" value="Genomic_DNA"/>
</dbReference>
<keyword evidence="3 5" id="KW-1133">Transmembrane helix</keyword>